<name>A0A0F9LMF0_9ZZZZ</name>
<keyword evidence="1" id="KW-0472">Membrane</keyword>
<protein>
    <submittedName>
        <fullName evidence="2">Uncharacterized protein</fullName>
    </submittedName>
</protein>
<keyword evidence="1" id="KW-0812">Transmembrane</keyword>
<feature type="transmembrane region" description="Helical" evidence="1">
    <location>
        <begin position="12"/>
        <end position="37"/>
    </location>
</feature>
<organism evidence="2">
    <name type="scientific">marine sediment metagenome</name>
    <dbReference type="NCBI Taxonomy" id="412755"/>
    <lineage>
        <taxon>unclassified sequences</taxon>
        <taxon>metagenomes</taxon>
        <taxon>ecological metagenomes</taxon>
    </lineage>
</organism>
<dbReference type="EMBL" id="LAZR01010709">
    <property type="protein sequence ID" value="KKM65525.1"/>
    <property type="molecule type" value="Genomic_DNA"/>
</dbReference>
<proteinExistence type="predicted"/>
<reference evidence="2" key="1">
    <citation type="journal article" date="2015" name="Nature">
        <title>Complex archaea that bridge the gap between prokaryotes and eukaryotes.</title>
        <authorList>
            <person name="Spang A."/>
            <person name="Saw J.H."/>
            <person name="Jorgensen S.L."/>
            <person name="Zaremba-Niedzwiedzka K."/>
            <person name="Martijn J."/>
            <person name="Lind A.E."/>
            <person name="van Eijk R."/>
            <person name="Schleper C."/>
            <person name="Guy L."/>
            <person name="Ettema T.J."/>
        </authorList>
    </citation>
    <scope>NUCLEOTIDE SEQUENCE</scope>
</reference>
<dbReference type="AlphaFoldDB" id="A0A0F9LMF0"/>
<comment type="caution">
    <text evidence="2">The sequence shown here is derived from an EMBL/GenBank/DDBJ whole genome shotgun (WGS) entry which is preliminary data.</text>
</comment>
<keyword evidence="1" id="KW-1133">Transmembrane helix</keyword>
<evidence type="ECO:0000256" key="1">
    <source>
        <dbReference type="SAM" id="Phobius"/>
    </source>
</evidence>
<sequence>MKDIIEMLWFGGMYNVLGTSSSLTIPLYGVAGIIVGATHRQWSKYLSWNVGDLK</sequence>
<evidence type="ECO:0000313" key="2">
    <source>
        <dbReference type="EMBL" id="KKM65525.1"/>
    </source>
</evidence>
<accession>A0A0F9LMF0</accession>
<gene>
    <name evidence="2" type="ORF">LCGC14_1490440</name>
</gene>